<evidence type="ECO:0000313" key="3">
    <source>
        <dbReference type="Proteomes" id="UP000077266"/>
    </source>
</evidence>
<dbReference type="OrthoDB" id="3300435at2759"/>
<dbReference type="AlphaFoldDB" id="A0A165H2X4"/>
<dbReference type="STRING" id="1314781.A0A165H2X4"/>
<keyword evidence="3" id="KW-1185">Reference proteome</keyword>
<accession>A0A165H2X4</accession>
<sequence>MGCSLLNLPNELLLHVASQSFVYEALWLTSTCKRLRKLGLESSALWHAVLEHIPAPFAPGLTPRNASAAQLRATALAAAAAHVRWSRSRVQVGVKKHIQLTSSTPGDTSSVIVFRIIRGGRWAVTCTPSGRVVLWDLETGTPAARHQIICNPYALETRTTMVDEDEDACGAVLGVYFPASGKRYLNVLRIELEPPRIEDVAKKEISNAKIPFALGVSGSARRVAAARMDASTHLVDLFVWDYHANVDIRLRTDCVYLIHLSVLHMRLTDDMLLLYGTKGPDELTISAVTLPPGALSTIRARKEDKAHHSCFERPYFVAGVPGYIPMPMSLPLSSASTSTSTAVSFFLRTPRGASFTHHRFLLSSPEDMATGPLVRPITLTLSRASLAGDPRVGGGSHGASPILGALAKRAMWVARGRLYACSLSWEPDTGEVLSGEGDPRAGQGVNEGPNMCAGSGGAVGKGAVEEEPREMLLPADVSRALGSAQQIAYDEAWSVVGVASDDARIWVMWY</sequence>
<name>A0A165H2X4_EXIGL</name>
<dbReference type="InterPro" id="IPR001810">
    <property type="entry name" value="F-box_dom"/>
</dbReference>
<dbReference type="InParanoid" id="A0A165H2X4"/>
<dbReference type="SUPFAM" id="SSF81383">
    <property type="entry name" value="F-box domain"/>
    <property type="match status" value="1"/>
</dbReference>
<feature type="domain" description="F-box" evidence="1">
    <location>
        <begin position="2"/>
        <end position="49"/>
    </location>
</feature>
<reference evidence="2 3" key="1">
    <citation type="journal article" date="2016" name="Mol. Biol. Evol.">
        <title>Comparative Genomics of Early-Diverging Mushroom-Forming Fungi Provides Insights into the Origins of Lignocellulose Decay Capabilities.</title>
        <authorList>
            <person name="Nagy L.G."/>
            <person name="Riley R."/>
            <person name="Tritt A."/>
            <person name="Adam C."/>
            <person name="Daum C."/>
            <person name="Floudas D."/>
            <person name="Sun H."/>
            <person name="Yadav J.S."/>
            <person name="Pangilinan J."/>
            <person name="Larsson K.H."/>
            <person name="Matsuura K."/>
            <person name="Barry K."/>
            <person name="Labutti K."/>
            <person name="Kuo R."/>
            <person name="Ohm R.A."/>
            <person name="Bhattacharya S.S."/>
            <person name="Shirouzu T."/>
            <person name="Yoshinaga Y."/>
            <person name="Martin F.M."/>
            <person name="Grigoriev I.V."/>
            <person name="Hibbett D.S."/>
        </authorList>
    </citation>
    <scope>NUCLEOTIDE SEQUENCE [LARGE SCALE GENOMIC DNA]</scope>
    <source>
        <strain evidence="2 3">HHB12029</strain>
    </source>
</reference>
<dbReference type="EMBL" id="KV426028">
    <property type="protein sequence ID" value="KZV91377.1"/>
    <property type="molecule type" value="Genomic_DNA"/>
</dbReference>
<dbReference type="InterPro" id="IPR036047">
    <property type="entry name" value="F-box-like_dom_sf"/>
</dbReference>
<gene>
    <name evidence="2" type="ORF">EXIGLDRAFT_750139</name>
</gene>
<dbReference type="Proteomes" id="UP000077266">
    <property type="component" value="Unassembled WGS sequence"/>
</dbReference>
<evidence type="ECO:0000313" key="2">
    <source>
        <dbReference type="EMBL" id="KZV91377.1"/>
    </source>
</evidence>
<dbReference type="PROSITE" id="PS50181">
    <property type="entry name" value="FBOX"/>
    <property type="match status" value="1"/>
</dbReference>
<organism evidence="2 3">
    <name type="scientific">Exidia glandulosa HHB12029</name>
    <dbReference type="NCBI Taxonomy" id="1314781"/>
    <lineage>
        <taxon>Eukaryota</taxon>
        <taxon>Fungi</taxon>
        <taxon>Dikarya</taxon>
        <taxon>Basidiomycota</taxon>
        <taxon>Agaricomycotina</taxon>
        <taxon>Agaricomycetes</taxon>
        <taxon>Auriculariales</taxon>
        <taxon>Exidiaceae</taxon>
        <taxon>Exidia</taxon>
    </lineage>
</organism>
<proteinExistence type="predicted"/>
<evidence type="ECO:0000259" key="1">
    <source>
        <dbReference type="PROSITE" id="PS50181"/>
    </source>
</evidence>
<dbReference type="SUPFAM" id="SSF69322">
    <property type="entry name" value="Tricorn protease domain 2"/>
    <property type="match status" value="1"/>
</dbReference>
<protein>
    <recommendedName>
        <fullName evidence="1">F-box domain-containing protein</fullName>
    </recommendedName>
</protein>